<evidence type="ECO:0000313" key="2">
    <source>
        <dbReference type="EMBL" id="PJO42251.1"/>
    </source>
</evidence>
<dbReference type="Proteomes" id="UP000232101">
    <property type="component" value="Unassembled WGS sequence"/>
</dbReference>
<feature type="transmembrane region" description="Helical" evidence="1">
    <location>
        <begin position="7"/>
        <end position="29"/>
    </location>
</feature>
<evidence type="ECO:0000313" key="3">
    <source>
        <dbReference type="Proteomes" id="UP000232101"/>
    </source>
</evidence>
<evidence type="ECO:0000256" key="1">
    <source>
        <dbReference type="SAM" id="Phobius"/>
    </source>
</evidence>
<organism evidence="2 3">
    <name type="scientific">Lysinibacillus xylanilyticus</name>
    <dbReference type="NCBI Taxonomy" id="582475"/>
    <lineage>
        <taxon>Bacteria</taxon>
        <taxon>Bacillati</taxon>
        <taxon>Bacillota</taxon>
        <taxon>Bacilli</taxon>
        <taxon>Bacillales</taxon>
        <taxon>Bacillaceae</taxon>
        <taxon>Lysinibacillus</taxon>
    </lineage>
</organism>
<keyword evidence="1" id="KW-0472">Membrane</keyword>
<reference evidence="2 3" key="1">
    <citation type="submission" date="2017-11" db="EMBL/GenBank/DDBJ databases">
        <title>Bacterial isolate from king chilli rhizosphere.</title>
        <authorList>
            <person name="Takhelmayum P."/>
            <person name="Sarangthem I."/>
        </authorList>
    </citation>
    <scope>NUCLEOTIDE SEQUENCE [LARGE SCALE GENOMIC DNA]</scope>
    <source>
        <strain evidence="3">t26</strain>
    </source>
</reference>
<name>A0A2M9Q2E5_9BACI</name>
<keyword evidence="1" id="KW-0812">Transmembrane</keyword>
<accession>A0A2M9Q2E5</accession>
<dbReference type="AlphaFoldDB" id="A0A2M9Q2E5"/>
<proteinExistence type="predicted"/>
<comment type="caution">
    <text evidence="2">The sequence shown here is derived from an EMBL/GenBank/DDBJ whole genome shotgun (WGS) entry which is preliminary data.</text>
</comment>
<keyword evidence="1" id="KW-1133">Transmembrane helix</keyword>
<feature type="transmembrane region" description="Helical" evidence="1">
    <location>
        <begin position="35"/>
        <end position="52"/>
    </location>
</feature>
<protein>
    <submittedName>
        <fullName evidence="2">Uncharacterized protein</fullName>
    </submittedName>
</protein>
<feature type="transmembrane region" description="Helical" evidence="1">
    <location>
        <begin position="59"/>
        <end position="79"/>
    </location>
</feature>
<sequence length="93" mass="10932">MVFYFFLYWHFLVMVMLIIIFAGIITFLFPKFPSIVVLVFSGLIGFVYSICIDFKDACIFLIGINCVVSFISILLIRYLQFLQRKAEELEKEL</sequence>
<dbReference type="EMBL" id="PHQY01000656">
    <property type="protein sequence ID" value="PJO42251.1"/>
    <property type="molecule type" value="Genomic_DNA"/>
</dbReference>
<dbReference type="STRING" id="582475.ACZ11_11940"/>
<gene>
    <name evidence="2" type="ORF">CWD94_18375</name>
</gene>